<accession>A0ABP3CLK3</accession>
<gene>
    <name evidence="1" type="ORF">GCM10008919_10660</name>
</gene>
<organism evidence="1 2">
    <name type="scientific">Selenomonas dianae</name>
    <dbReference type="NCBI Taxonomy" id="135079"/>
    <lineage>
        <taxon>Bacteria</taxon>
        <taxon>Bacillati</taxon>
        <taxon>Bacillota</taxon>
        <taxon>Negativicutes</taxon>
        <taxon>Selenomonadales</taxon>
        <taxon>Selenomonadaceae</taxon>
        <taxon>Selenomonas</taxon>
    </lineage>
</organism>
<evidence type="ECO:0000313" key="1">
    <source>
        <dbReference type="EMBL" id="GAA0209283.1"/>
    </source>
</evidence>
<proteinExistence type="predicted"/>
<comment type="caution">
    <text evidence="1">The sequence shown here is derived from an EMBL/GenBank/DDBJ whole genome shotgun (WGS) entry which is preliminary data.</text>
</comment>
<reference evidence="2" key="1">
    <citation type="journal article" date="2019" name="Int. J. Syst. Evol. Microbiol.">
        <title>The Global Catalogue of Microorganisms (GCM) 10K type strain sequencing project: providing services to taxonomists for standard genome sequencing and annotation.</title>
        <authorList>
            <consortium name="The Broad Institute Genomics Platform"/>
            <consortium name="The Broad Institute Genome Sequencing Center for Infectious Disease"/>
            <person name="Wu L."/>
            <person name="Ma J."/>
        </authorList>
    </citation>
    <scope>NUCLEOTIDE SEQUENCE [LARGE SCALE GENOMIC DNA]</scope>
    <source>
        <strain evidence="2">JCM 8542</strain>
    </source>
</reference>
<dbReference type="Proteomes" id="UP001500399">
    <property type="component" value="Unassembled WGS sequence"/>
</dbReference>
<name>A0ABP3CLK3_9FIRM</name>
<evidence type="ECO:0000313" key="2">
    <source>
        <dbReference type="Proteomes" id="UP001500399"/>
    </source>
</evidence>
<sequence>MQDRIIYDQVHKIPPHSRENPPYSRTEIPMPKMIGITGFERTTSSTSKRAENLNEATAINRTHTLTTLSIPLKSTF</sequence>
<protein>
    <submittedName>
        <fullName evidence="1">Uncharacterized protein</fullName>
    </submittedName>
</protein>
<keyword evidence="2" id="KW-1185">Reference proteome</keyword>
<dbReference type="EMBL" id="BAAACR010000008">
    <property type="protein sequence ID" value="GAA0209283.1"/>
    <property type="molecule type" value="Genomic_DNA"/>
</dbReference>